<feature type="region of interest" description="Disordered" evidence="7">
    <location>
        <begin position="1"/>
        <end position="23"/>
    </location>
</feature>
<dbReference type="Pfam" id="PF03916">
    <property type="entry name" value="NrfD"/>
    <property type="match status" value="1"/>
</dbReference>
<evidence type="ECO:0000256" key="8">
    <source>
        <dbReference type="SAM" id="Phobius"/>
    </source>
</evidence>
<proteinExistence type="inferred from homology"/>
<keyword evidence="6 8" id="KW-0472">Membrane</keyword>
<dbReference type="STRING" id="394096.DB31_0465"/>
<evidence type="ECO:0000256" key="5">
    <source>
        <dbReference type="ARBA" id="ARBA00022989"/>
    </source>
</evidence>
<name>A0A085WWZ1_9BACT</name>
<keyword evidence="5 8" id="KW-1133">Transmembrane helix</keyword>
<comment type="subcellular location">
    <subcellularLocation>
        <location evidence="1">Cell membrane</location>
        <topology evidence="1">Multi-pass membrane protein</topology>
    </subcellularLocation>
</comment>
<keyword evidence="10" id="KW-1185">Reference proteome</keyword>
<evidence type="ECO:0000256" key="6">
    <source>
        <dbReference type="ARBA" id="ARBA00023136"/>
    </source>
</evidence>
<organism evidence="9 10">
    <name type="scientific">Hyalangium minutum</name>
    <dbReference type="NCBI Taxonomy" id="394096"/>
    <lineage>
        <taxon>Bacteria</taxon>
        <taxon>Pseudomonadati</taxon>
        <taxon>Myxococcota</taxon>
        <taxon>Myxococcia</taxon>
        <taxon>Myxococcales</taxon>
        <taxon>Cystobacterineae</taxon>
        <taxon>Archangiaceae</taxon>
        <taxon>Hyalangium</taxon>
    </lineage>
</organism>
<dbReference type="OrthoDB" id="112837at2"/>
<dbReference type="InterPro" id="IPR005614">
    <property type="entry name" value="NrfD-like"/>
</dbReference>
<evidence type="ECO:0000256" key="1">
    <source>
        <dbReference type="ARBA" id="ARBA00004651"/>
    </source>
</evidence>
<dbReference type="AlphaFoldDB" id="A0A085WWZ1"/>
<keyword evidence="3" id="KW-1003">Cell membrane</keyword>
<comment type="caution">
    <text evidence="9">The sequence shown here is derived from an EMBL/GenBank/DDBJ whole genome shotgun (WGS) entry which is preliminary data.</text>
</comment>
<evidence type="ECO:0000313" key="10">
    <source>
        <dbReference type="Proteomes" id="UP000028725"/>
    </source>
</evidence>
<dbReference type="InterPro" id="IPR052049">
    <property type="entry name" value="Electron_transfer_protein"/>
</dbReference>
<accession>A0A085WWZ1</accession>
<dbReference type="PANTHER" id="PTHR34856:SF2">
    <property type="entry name" value="PROTEIN NRFD"/>
    <property type="match status" value="1"/>
</dbReference>
<dbReference type="GO" id="GO:0005886">
    <property type="term" value="C:plasma membrane"/>
    <property type="evidence" value="ECO:0007669"/>
    <property type="project" value="UniProtKB-SubCell"/>
</dbReference>
<dbReference type="Gene3D" id="1.20.1630.10">
    <property type="entry name" value="Formate dehydrogenase/DMSO reductase domain"/>
    <property type="match status" value="1"/>
</dbReference>
<feature type="transmembrane region" description="Helical" evidence="8">
    <location>
        <begin position="221"/>
        <end position="240"/>
    </location>
</feature>
<keyword evidence="4 8" id="KW-0812">Transmembrane</keyword>
<evidence type="ECO:0000256" key="7">
    <source>
        <dbReference type="SAM" id="MobiDB-lite"/>
    </source>
</evidence>
<dbReference type="PATRIC" id="fig|394096.3.peg.460"/>
<evidence type="ECO:0000313" key="9">
    <source>
        <dbReference type="EMBL" id="KFE72204.1"/>
    </source>
</evidence>
<feature type="compositionally biased region" description="Basic and acidic residues" evidence="7">
    <location>
        <begin position="1"/>
        <end position="19"/>
    </location>
</feature>
<reference evidence="9 10" key="1">
    <citation type="submission" date="2014-04" db="EMBL/GenBank/DDBJ databases">
        <title>Genome assembly of Hyalangium minutum DSM 14724.</title>
        <authorList>
            <person name="Sharma G."/>
            <person name="Subramanian S."/>
        </authorList>
    </citation>
    <scope>NUCLEOTIDE SEQUENCE [LARGE SCALE GENOMIC DNA]</scope>
    <source>
        <strain evidence="9 10">DSM 14724</strain>
    </source>
</reference>
<evidence type="ECO:0000256" key="2">
    <source>
        <dbReference type="ARBA" id="ARBA00008929"/>
    </source>
</evidence>
<feature type="transmembrane region" description="Helical" evidence="8">
    <location>
        <begin position="247"/>
        <end position="266"/>
    </location>
</feature>
<feature type="transmembrane region" description="Helical" evidence="8">
    <location>
        <begin position="184"/>
        <end position="209"/>
    </location>
</feature>
<dbReference type="RefSeq" id="WP_044181249.1">
    <property type="nucleotide sequence ID" value="NZ_JMCB01000001.1"/>
</dbReference>
<dbReference type="Proteomes" id="UP000028725">
    <property type="component" value="Unassembled WGS sequence"/>
</dbReference>
<protein>
    <submittedName>
        <fullName evidence="9">Formate dehydrogenase O putative subunit protein</fullName>
    </submittedName>
</protein>
<dbReference type="EMBL" id="JMCB01000001">
    <property type="protein sequence ID" value="KFE72204.1"/>
    <property type="molecule type" value="Genomic_DNA"/>
</dbReference>
<sequence>MSDLRLDEAQRRHDGRNVDPELGLLRGEGSQQRVEQIDAPVPSALARGELPVRAGQGEPTPTYYGQPAVKEPVWIWSVPLYLYVGGLAGAASLLGVAAQLCGRGRLDGLAKRCHWVGAVGDAVSGGLLIHDLGRPERFLNMLRVFRPKSPMSMGSWSLAGSGAANSAAVVLSHGRGFLGWAGRAAGVVGGLLGMPLAGYTAVLLCNSAVPLWQHTHRTLPLLFMSSSVASCGAFLELLPLHRHERRVVRVFWLSGTAAALAATVAVERDASRSEPVARPLRTGASGALWKAFKVCTVAGLGLALWPGRQRWKTVAASALTTVGALAMRFAFFHGGKASARDPQATFRSQRDGLGAAEVGPASQVLRDSRPDRFPLPVLR</sequence>
<dbReference type="PANTHER" id="PTHR34856">
    <property type="entry name" value="PROTEIN NRFD"/>
    <property type="match status" value="1"/>
</dbReference>
<comment type="similarity">
    <text evidence="2">Belongs to the NrfD family.</text>
</comment>
<evidence type="ECO:0000256" key="3">
    <source>
        <dbReference type="ARBA" id="ARBA00022475"/>
    </source>
</evidence>
<feature type="transmembrane region" description="Helical" evidence="8">
    <location>
        <begin position="80"/>
        <end position="101"/>
    </location>
</feature>
<evidence type="ECO:0000256" key="4">
    <source>
        <dbReference type="ARBA" id="ARBA00022692"/>
    </source>
</evidence>
<gene>
    <name evidence="9" type="ORF">DB31_0465</name>
</gene>